<keyword evidence="3" id="KW-1185">Reference proteome</keyword>
<feature type="non-terminal residue" evidence="2">
    <location>
        <position position="284"/>
    </location>
</feature>
<feature type="region of interest" description="Disordered" evidence="1">
    <location>
        <begin position="39"/>
        <end position="65"/>
    </location>
</feature>
<gene>
    <name evidence="2" type="ORF">H1R20_g11879</name>
</gene>
<evidence type="ECO:0000313" key="2">
    <source>
        <dbReference type="EMBL" id="KAJ2925217.1"/>
    </source>
</evidence>
<name>A0A9W8IYV0_9AGAR</name>
<sequence>MPNLFSLTHSKLQLSVSSKDNCSLHRWVLLKNSIINSPTSSSSATFDLPDAHHSYPEDDDEESADEVLGSVTDHTFMFPDAGNFVDSQPAGAQTSEAQWLDSLLETLGDDDDDYYGSDSEPHIHSMEDDDDFSPSASPMSSSDDLPPMQPTYFPPATVPYSAPYPSYPSSLAKSLPDSSISSLPPPYEDPLPYCDSDDVDDLAVPDAIEDTSDDESDAPQTPSLGRSTSPLSFVDAASIPLPPDRSSLRHACFRVLFDEDSCFYPFDPLPFSDDLRSYNLYQEC</sequence>
<feature type="compositionally biased region" description="Low complexity" evidence="1">
    <location>
        <begin position="171"/>
        <end position="182"/>
    </location>
</feature>
<dbReference type="Proteomes" id="UP001140091">
    <property type="component" value="Unassembled WGS sequence"/>
</dbReference>
<feature type="region of interest" description="Disordered" evidence="1">
    <location>
        <begin position="171"/>
        <end position="230"/>
    </location>
</feature>
<comment type="caution">
    <text evidence="2">The sequence shown here is derived from an EMBL/GenBank/DDBJ whole genome shotgun (WGS) entry which is preliminary data.</text>
</comment>
<dbReference type="AlphaFoldDB" id="A0A9W8IYV0"/>
<evidence type="ECO:0000313" key="3">
    <source>
        <dbReference type="Proteomes" id="UP001140091"/>
    </source>
</evidence>
<feature type="region of interest" description="Disordered" evidence="1">
    <location>
        <begin position="110"/>
        <end position="154"/>
    </location>
</feature>
<reference evidence="2" key="1">
    <citation type="submission" date="2022-06" db="EMBL/GenBank/DDBJ databases">
        <title>Genome Sequence of Candolleomyces eurysporus.</title>
        <authorList>
            <person name="Buettner E."/>
        </authorList>
    </citation>
    <scope>NUCLEOTIDE SEQUENCE</scope>
    <source>
        <strain evidence="2">VTCC 930004</strain>
    </source>
</reference>
<feature type="compositionally biased region" description="Low complexity" evidence="1">
    <location>
        <begin position="133"/>
        <end position="146"/>
    </location>
</feature>
<feature type="compositionally biased region" description="Acidic residues" evidence="1">
    <location>
        <begin position="195"/>
        <end position="217"/>
    </location>
</feature>
<dbReference type="OrthoDB" id="3263748at2759"/>
<accession>A0A9W8IYV0</accession>
<organism evidence="2 3">
    <name type="scientific">Candolleomyces eurysporus</name>
    <dbReference type="NCBI Taxonomy" id="2828524"/>
    <lineage>
        <taxon>Eukaryota</taxon>
        <taxon>Fungi</taxon>
        <taxon>Dikarya</taxon>
        <taxon>Basidiomycota</taxon>
        <taxon>Agaricomycotina</taxon>
        <taxon>Agaricomycetes</taxon>
        <taxon>Agaricomycetidae</taxon>
        <taxon>Agaricales</taxon>
        <taxon>Agaricineae</taxon>
        <taxon>Psathyrellaceae</taxon>
        <taxon>Candolleomyces</taxon>
    </lineage>
</organism>
<dbReference type="EMBL" id="JANBPK010001192">
    <property type="protein sequence ID" value="KAJ2925217.1"/>
    <property type="molecule type" value="Genomic_DNA"/>
</dbReference>
<proteinExistence type="predicted"/>
<evidence type="ECO:0000256" key="1">
    <source>
        <dbReference type="SAM" id="MobiDB-lite"/>
    </source>
</evidence>
<feature type="compositionally biased region" description="Polar residues" evidence="1">
    <location>
        <begin position="218"/>
        <end position="230"/>
    </location>
</feature>
<protein>
    <submittedName>
        <fullName evidence="2">Uncharacterized protein</fullName>
    </submittedName>
</protein>